<dbReference type="GO" id="GO:0046872">
    <property type="term" value="F:metal ion binding"/>
    <property type="evidence" value="ECO:0007669"/>
    <property type="project" value="UniProtKB-KW"/>
</dbReference>
<proteinExistence type="inferred from homology"/>
<dbReference type="SUPFAM" id="SSF51621">
    <property type="entry name" value="Phosphoenolpyruvate/pyruvate domain"/>
    <property type="match status" value="1"/>
</dbReference>
<evidence type="ECO:0000256" key="1">
    <source>
        <dbReference type="ARBA" id="ARBA00005568"/>
    </source>
</evidence>
<dbReference type="Pfam" id="PF03328">
    <property type="entry name" value="HpcH_HpaI"/>
    <property type="match status" value="1"/>
</dbReference>
<name>A0A2N5XLB3_9HYPH</name>
<dbReference type="PANTHER" id="PTHR30502:SF0">
    <property type="entry name" value="PHOSPHOENOLPYRUVATE CARBOXYLASE FAMILY PROTEIN"/>
    <property type="match status" value="1"/>
</dbReference>
<feature type="domain" description="HpcH/HpaI aldolase/citrate lyase" evidence="5">
    <location>
        <begin position="20"/>
        <end position="212"/>
    </location>
</feature>
<evidence type="ECO:0000259" key="5">
    <source>
        <dbReference type="Pfam" id="PF03328"/>
    </source>
</evidence>
<dbReference type="RefSeq" id="WP_101535473.1">
    <property type="nucleotide sequence ID" value="NZ_JBFHIU010000032.1"/>
</dbReference>
<dbReference type="OrthoDB" id="9802624at2"/>
<protein>
    <submittedName>
        <fullName evidence="6">Aldolase</fullName>
    </submittedName>
</protein>
<keyword evidence="3" id="KW-0456">Lyase</keyword>
<comment type="caution">
    <text evidence="6">The sequence shown here is derived from an EMBL/GenBank/DDBJ whole genome shotgun (WGS) entry which is preliminary data.</text>
</comment>
<evidence type="ECO:0000256" key="3">
    <source>
        <dbReference type="ARBA" id="ARBA00023239"/>
    </source>
</evidence>
<evidence type="ECO:0000256" key="2">
    <source>
        <dbReference type="ARBA" id="ARBA00022723"/>
    </source>
</evidence>
<feature type="region of interest" description="Disordered" evidence="4">
    <location>
        <begin position="249"/>
        <end position="270"/>
    </location>
</feature>
<dbReference type="InterPro" id="IPR015813">
    <property type="entry name" value="Pyrv/PenolPyrv_kinase-like_dom"/>
</dbReference>
<dbReference type="PANTHER" id="PTHR30502">
    <property type="entry name" value="2-KETO-3-DEOXY-L-RHAMNONATE ALDOLASE"/>
    <property type="match status" value="1"/>
</dbReference>
<dbReference type="AlphaFoldDB" id="A0A2N5XLB3"/>
<dbReference type="GO" id="GO:0016832">
    <property type="term" value="F:aldehyde-lyase activity"/>
    <property type="evidence" value="ECO:0007669"/>
    <property type="project" value="TreeGrafter"/>
</dbReference>
<dbReference type="InterPro" id="IPR005000">
    <property type="entry name" value="Aldolase/citrate-lyase_domain"/>
</dbReference>
<keyword evidence="7" id="KW-1185">Reference proteome</keyword>
<reference evidence="6 7" key="1">
    <citation type="submission" date="2018-01" db="EMBL/GenBank/DDBJ databases">
        <title>The draft genome sequence of Cohaesibacter sp. H1304.</title>
        <authorList>
            <person name="Wang N.-N."/>
            <person name="Du Z.-J."/>
        </authorList>
    </citation>
    <scope>NUCLEOTIDE SEQUENCE [LARGE SCALE GENOMIC DNA]</scope>
    <source>
        <strain evidence="6 7">H1304</strain>
    </source>
</reference>
<dbReference type="EMBL" id="PKUQ01000052">
    <property type="protein sequence ID" value="PLW75321.1"/>
    <property type="molecule type" value="Genomic_DNA"/>
</dbReference>
<dbReference type="InterPro" id="IPR040442">
    <property type="entry name" value="Pyrv_kinase-like_dom_sf"/>
</dbReference>
<sequence>MKKNNWLREQIASGRCVRSIWLELASPAVAEAAVWAGWDCVMIDNEHGPAGLETTANMLRAIEAAGGHALVRAPWNDQVYLKRLMEIGAKSIMVPMICDKEAAEAAVAATHYPPKGTRGYAAPVGRASHYGTNTDYLHSSNDELFLIAQIEHKDAIPNIEEIAAVDGIDMLFIGPNDLAGTIGLLEQLGEDAAEELSATAEARITATGKLMGTVGRPRWTFGELKDRGHSLLIGPGDIGLFMSAAQAAARDMDKETGQTAPKPVPSSNHY</sequence>
<evidence type="ECO:0000256" key="4">
    <source>
        <dbReference type="SAM" id="MobiDB-lite"/>
    </source>
</evidence>
<dbReference type="Proteomes" id="UP000234881">
    <property type="component" value="Unassembled WGS sequence"/>
</dbReference>
<gene>
    <name evidence="6" type="ORF">C0081_19805</name>
</gene>
<organism evidence="6 7">
    <name type="scientific">Cohaesibacter celericrescens</name>
    <dbReference type="NCBI Taxonomy" id="2067669"/>
    <lineage>
        <taxon>Bacteria</taxon>
        <taxon>Pseudomonadati</taxon>
        <taxon>Pseudomonadota</taxon>
        <taxon>Alphaproteobacteria</taxon>
        <taxon>Hyphomicrobiales</taxon>
        <taxon>Cohaesibacteraceae</taxon>
    </lineage>
</organism>
<accession>A0A2N5XLB3</accession>
<evidence type="ECO:0000313" key="6">
    <source>
        <dbReference type="EMBL" id="PLW75321.1"/>
    </source>
</evidence>
<dbReference type="GO" id="GO:0005737">
    <property type="term" value="C:cytoplasm"/>
    <property type="evidence" value="ECO:0007669"/>
    <property type="project" value="TreeGrafter"/>
</dbReference>
<comment type="similarity">
    <text evidence="1">Belongs to the HpcH/HpaI aldolase family.</text>
</comment>
<keyword evidence="2" id="KW-0479">Metal-binding</keyword>
<dbReference type="Gene3D" id="3.20.20.60">
    <property type="entry name" value="Phosphoenolpyruvate-binding domains"/>
    <property type="match status" value="1"/>
</dbReference>
<dbReference type="InterPro" id="IPR050251">
    <property type="entry name" value="HpcH-HpaI_aldolase"/>
</dbReference>
<evidence type="ECO:0000313" key="7">
    <source>
        <dbReference type="Proteomes" id="UP000234881"/>
    </source>
</evidence>